<keyword evidence="3" id="KW-1185">Reference proteome</keyword>
<sequence>MIFFACILLPFFIVTNSPSIFDEQQELTPLSHSESNEWTYLIYLCGDNDLDPEAVEDLNEMEKGFVNGAKINILVLWDRYEQPANLYLISNDYDQFHFTTVALNYPTEWKSEPNMGDNTTLQQFIQYAEINYPANHWGFNFWDHGAGQYGVCFDDSTINETDDTSEADGLEIEEILPVFENSGIQKWDLISFDCCLMNLVEWVNEFKEFCDYFVASQESIPGQGFDYVQIVQGLTNGSVLTGLDLGHLIVNSYYSYYTSLSSQVGYNFPTTITLISMAEIQNLTQAFGTFTTGLLNGLTPKSRIELQQLREIALEMDYPFLIDLGHFLTLIQETSSNSTWRNNAKNVLIAYDQMIISFKQTNMNSATGMSIFFPGTYSASMIDYYEQRYDFAFMTNWTSFLKEYHSMAHLGIQWSGLKIIETQSSNGDGNLDSGESGDLMVNFTNIGDLTIINPCFKLYIKNTSLASSNSECMIDGVFSPDLTINLSFSVDLFEIESNTEIVCIVEINFDLVNYTDIDYNTSIFFLSDFNGTYLTGETTLNTAYKFTQNTTFAGMMTNIVSSFIVEVNLAEYNFVLNTLNHFDSSDFDLFLYGETEEGDVELIDSMETFNNPEVLGYDAYSNETVWIQIKSYAGEGLFILEVLSGDGFEFHKEPGSWLGYPIEVSSSTIFTDSINGPGFGGVTYYLISLNAIADMQAVFDLHDSTSETGGMAVFYGYADDFLESESETYPLTLYYQNVGIRKEYVVLVVMPIKGETKYTLNITISKQLIAPIGQISIATIAISILILKLRNRSKKQEQPC</sequence>
<evidence type="ECO:0000256" key="1">
    <source>
        <dbReference type="SAM" id="Phobius"/>
    </source>
</evidence>
<dbReference type="Pfam" id="PF03415">
    <property type="entry name" value="Peptidase_C11"/>
    <property type="match status" value="1"/>
</dbReference>
<evidence type="ECO:0000313" key="2">
    <source>
        <dbReference type="EMBL" id="UYP45783.1"/>
    </source>
</evidence>
<dbReference type="PANTHER" id="PTHR37835">
    <property type="entry name" value="ALPHA-CLOSTRIPAIN"/>
    <property type="match status" value="1"/>
</dbReference>
<feature type="transmembrane region" description="Helical" evidence="1">
    <location>
        <begin position="768"/>
        <end position="787"/>
    </location>
</feature>
<name>A0ABY6HR22_9ARCH</name>
<keyword evidence="1" id="KW-0472">Membrane</keyword>
<keyword evidence="1" id="KW-0812">Transmembrane</keyword>
<evidence type="ECO:0000313" key="3">
    <source>
        <dbReference type="Proteomes" id="UP001208689"/>
    </source>
</evidence>
<gene>
    <name evidence="2" type="ORF">NEF87_002068</name>
</gene>
<proteinExistence type="predicted"/>
<protein>
    <submittedName>
        <fullName evidence="2">Uncharacterized protein</fullName>
    </submittedName>
</protein>
<organism evidence="2 3">
    <name type="scientific">Candidatus Lokiarchaeum ossiferum</name>
    <dbReference type="NCBI Taxonomy" id="2951803"/>
    <lineage>
        <taxon>Archaea</taxon>
        <taxon>Promethearchaeati</taxon>
        <taxon>Promethearchaeota</taxon>
        <taxon>Promethearchaeia</taxon>
        <taxon>Promethearchaeales</taxon>
        <taxon>Promethearchaeaceae</taxon>
        <taxon>Candidatus Lokiarchaeum</taxon>
    </lineage>
</organism>
<accession>A0ABY6HR22</accession>
<reference evidence="2" key="1">
    <citation type="submission" date="2022-09" db="EMBL/GenBank/DDBJ databases">
        <title>Actin cytoskeleton and complex cell architecture in an #Asgard archaeon.</title>
        <authorList>
            <person name="Ponce Toledo R.I."/>
            <person name="Schleper C."/>
            <person name="Rodrigues Oliveira T."/>
            <person name="Wollweber F."/>
            <person name="Xu J."/>
            <person name="Rittmann S."/>
            <person name="Klingl A."/>
            <person name="Pilhofer M."/>
        </authorList>
    </citation>
    <scope>NUCLEOTIDE SEQUENCE</scope>
    <source>
        <strain evidence="2">B-35</strain>
    </source>
</reference>
<dbReference type="EMBL" id="CP104013">
    <property type="protein sequence ID" value="UYP45783.1"/>
    <property type="molecule type" value="Genomic_DNA"/>
</dbReference>
<keyword evidence="1" id="KW-1133">Transmembrane helix</keyword>
<dbReference type="Gene3D" id="3.40.50.11970">
    <property type="match status" value="1"/>
</dbReference>
<dbReference type="InterPro" id="IPR005077">
    <property type="entry name" value="Peptidase_C11"/>
</dbReference>
<dbReference type="Proteomes" id="UP001208689">
    <property type="component" value="Chromosome"/>
</dbReference>
<dbReference type="PANTHER" id="PTHR37835:SF1">
    <property type="entry name" value="ALPHA-CLOSTRIPAIN"/>
    <property type="match status" value="1"/>
</dbReference>